<dbReference type="InterPro" id="IPR051677">
    <property type="entry name" value="AfsR-DnrI-RedD_regulator"/>
</dbReference>
<dbReference type="CDD" id="cd15831">
    <property type="entry name" value="BTAD"/>
    <property type="match status" value="1"/>
</dbReference>
<reference evidence="9" key="1">
    <citation type="submission" date="2016-06" db="EMBL/GenBank/DDBJ databases">
        <authorList>
            <person name="Varghese N."/>
            <person name="Submissions Spin"/>
        </authorList>
    </citation>
    <scope>NUCLEOTIDE SEQUENCE [LARGE SCALE GENOMIC DNA]</scope>
    <source>
        <strain evidence="9">DSM 43909</strain>
    </source>
</reference>
<dbReference type="EMBL" id="LT607411">
    <property type="protein sequence ID" value="SCE86614.1"/>
    <property type="molecule type" value="Genomic_DNA"/>
</dbReference>
<dbReference type="Pfam" id="PF03704">
    <property type="entry name" value="BTAD"/>
    <property type="match status" value="1"/>
</dbReference>
<dbReference type="GO" id="GO:0006355">
    <property type="term" value="P:regulation of DNA-templated transcription"/>
    <property type="evidence" value="ECO:0007669"/>
    <property type="project" value="InterPro"/>
</dbReference>
<keyword evidence="4" id="KW-0804">Transcription</keyword>
<evidence type="ECO:0000256" key="1">
    <source>
        <dbReference type="ARBA" id="ARBA00005820"/>
    </source>
</evidence>
<dbReference type="GO" id="GO:0000160">
    <property type="term" value="P:phosphorelay signal transduction system"/>
    <property type="evidence" value="ECO:0007669"/>
    <property type="project" value="InterPro"/>
</dbReference>
<keyword evidence="3 5" id="KW-0238">DNA-binding</keyword>
<feature type="domain" description="OmpR/PhoB-type" evidence="7">
    <location>
        <begin position="1"/>
        <end position="85"/>
    </location>
</feature>
<feature type="region of interest" description="Disordered" evidence="6">
    <location>
        <begin position="242"/>
        <end position="280"/>
    </location>
</feature>
<dbReference type="Proteomes" id="UP000198242">
    <property type="component" value="Chromosome I"/>
</dbReference>
<dbReference type="InterPro" id="IPR001867">
    <property type="entry name" value="OmpR/PhoB-type_DNA-bd"/>
</dbReference>
<dbReference type="SMART" id="SM00028">
    <property type="entry name" value="TPR"/>
    <property type="match status" value="5"/>
</dbReference>
<evidence type="ECO:0000259" key="7">
    <source>
        <dbReference type="PROSITE" id="PS51755"/>
    </source>
</evidence>
<gene>
    <name evidence="8" type="ORF">GA0074695_1719</name>
</gene>
<proteinExistence type="inferred from homology"/>
<dbReference type="InterPro" id="IPR011990">
    <property type="entry name" value="TPR-like_helical_dom_sf"/>
</dbReference>
<dbReference type="InterPro" id="IPR016032">
    <property type="entry name" value="Sig_transdc_resp-reg_C-effctor"/>
</dbReference>
<evidence type="ECO:0000256" key="6">
    <source>
        <dbReference type="SAM" id="MobiDB-lite"/>
    </source>
</evidence>
<dbReference type="InterPro" id="IPR003593">
    <property type="entry name" value="AAA+_ATPase"/>
</dbReference>
<dbReference type="Gene3D" id="1.25.40.10">
    <property type="entry name" value="Tetratricopeptide repeat domain"/>
    <property type="match status" value="2"/>
</dbReference>
<evidence type="ECO:0000256" key="5">
    <source>
        <dbReference type="PROSITE-ProRule" id="PRU01091"/>
    </source>
</evidence>
<sequence length="1042" mass="112837">MDGRPLELGPPKQRLVFAALAVDVGRSVQIEALVDRVWDDGPPTDARGVLYTYLTRIRRILAAAQPDAKAPITVTRGQTGYFLDADPDRVDLYRLRRLAERAEGLPADHPDRATLLREAIDLWRGEPLDGLPGGWAARVREGLRQQLMRVLLDWADSELRQGRSGPVADRLAVAVERSPLTEPLVLCLMRALYFNGRRAEALELYARTRALLADELGVDPGSELQELHREILRGTLRGPVASVAPVEPPQPASPPVVAPASITVEPEPPRPAGNAPGCQLPADLPDHVGCDPEISCALSVLQSVGGRPEGTAGPVVILSGPGGVGKTALSIRLAYMLRRSYPDGQIFVSLSGRNGDSGDALDRVLRALGATNLQQLRTLEDKLGQYRSMLSGRRFLIVLDSAVSAEEVRPLVPGGPGSALIVSSRALLTTIPGAEHIEVPLLNPADSTILLERIVGPDRLMAEPEATRTLVEMCAGLPLALRIVGARIAARPHRRMARLAERMRDERGRLDEMAADGLAVRVSVAISYRALDLSARRAFRLLGFMGAPSFAEWLVAALVGGSVDDAEDLLEQLADARLVTAQPDPIHRQLRYQMHDLVRLFAWERAAEEDADGALRSAVARVLAAATELSERLGQRLPLAVPPLYRQAPMPADLERSLLAADQLRPGWLEVEKPTLVAAVERAGELGMDVAACALADALVYAWFAVRNDFVGWDRTHRAALTAARTAGNAAGVAVIECSIALLRYMEDQFADAELSFRTAVELFDAARHERGSAAARNGLGAVLREVGRHREAIPLLTAAAETLHRLGDHNAAADATYGMGHSLRELGDDEGALVWLNRAIDSYRALGHFRGEVIAVRGIGLVHRARGELDEALRWSARAHELVIAHGDEHMVCYTEQALAKVWLRQGDVVRPLAPLERSLVICRRLHDRFGAALIQRTLGELHLAAGRPEAALDTLRVAYEWWNDLNHDLGVARTLRDLGATHAALGDVAAAHTAWETAAGTFRRLGTREAAEVSGWHQRWGCGCGSGSPADQPVSAAHPV</sequence>
<dbReference type="SMART" id="SM00382">
    <property type="entry name" value="AAA"/>
    <property type="match status" value="1"/>
</dbReference>
<dbReference type="SMART" id="SM00862">
    <property type="entry name" value="Trans_reg_C"/>
    <property type="match status" value="1"/>
</dbReference>
<dbReference type="GO" id="GO:0043531">
    <property type="term" value="F:ADP binding"/>
    <property type="evidence" value="ECO:0007669"/>
    <property type="project" value="InterPro"/>
</dbReference>
<feature type="compositionally biased region" description="Pro residues" evidence="6">
    <location>
        <begin position="246"/>
        <end position="257"/>
    </location>
</feature>
<dbReference type="SUPFAM" id="SSF48452">
    <property type="entry name" value="TPR-like"/>
    <property type="match status" value="3"/>
</dbReference>
<dbReference type="AlphaFoldDB" id="A0A1C4VRH1"/>
<dbReference type="Gene3D" id="1.10.10.10">
    <property type="entry name" value="Winged helix-like DNA-binding domain superfamily/Winged helix DNA-binding domain"/>
    <property type="match status" value="1"/>
</dbReference>
<comment type="similarity">
    <text evidence="1">Belongs to the AfsR/DnrI/RedD regulatory family.</text>
</comment>
<keyword evidence="2" id="KW-0805">Transcription regulation</keyword>
<dbReference type="GO" id="GO:0003677">
    <property type="term" value="F:DNA binding"/>
    <property type="evidence" value="ECO:0007669"/>
    <property type="project" value="UniProtKB-UniRule"/>
</dbReference>
<dbReference type="SUPFAM" id="SSF46894">
    <property type="entry name" value="C-terminal effector domain of the bipartite response regulators"/>
    <property type="match status" value="1"/>
</dbReference>
<dbReference type="InterPro" id="IPR005158">
    <property type="entry name" value="BTAD"/>
</dbReference>
<organism evidence="8 9">
    <name type="scientific">Micromonospora viridifaciens</name>
    <dbReference type="NCBI Taxonomy" id="1881"/>
    <lineage>
        <taxon>Bacteria</taxon>
        <taxon>Bacillati</taxon>
        <taxon>Actinomycetota</taxon>
        <taxon>Actinomycetes</taxon>
        <taxon>Micromonosporales</taxon>
        <taxon>Micromonosporaceae</taxon>
        <taxon>Micromonospora</taxon>
    </lineage>
</organism>
<protein>
    <submittedName>
        <fullName evidence="8">DNA-binding transcriptional activator of the SARP family</fullName>
    </submittedName>
</protein>
<evidence type="ECO:0000256" key="4">
    <source>
        <dbReference type="ARBA" id="ARBA00023163"/>
    </source>
</evidence>
<dbReference type="PROSITE" id="PS51755">
    <property type="entry name" value="OMPR_PHOB"/>
    <property type="match status" value="1"/>
</dbReference>
<dbReference type="InterPro" id="IPR027417">
    <property type="entry name" value="P-loop_NTPase"/>
</dbReference>
<dbReference type="InterPro" id="IPR002182">
    <property type="entry name" value="NB-ARC"/>
</dbReference>
<feature type="DNA-binding region" description="OmpR/PhoB-type" evidence="5">
    <location>
        <begin position="1"/>
        <end position="85"/>
    </location>
</feature>
<keyword evidence="9" id="KW-1185">Reference proteome</keyword>
<evidence type="ECO:0000256" key="2">
    <source>
        <dbReference type="ARBA" id="ARBA00023015"/>
    </source>
</evidence>
<evidence type="ECO:0000313" key="8">
    <source>
        <dbReference type="EMBL" id="SCE86614.1"/>
    </source>
</evidence>
<dbReference type="InterPro" id="IPR019734">
    <property type="entry name" value="TPR_rpt"/>
</dbReference>
<dbReference type="PANTHER" id="PTHR35807">
    <property type="entry name" value="TRANSCRIPTIONAL REGULATOR REDD-RELATED"/>
    <property type="match status" value="1"/>
</dbReference>
<dbReference type="PRINTS" id="PR00364">
    <property type="entry name" value="DISEASERSIST"/>
</dbReference>
<dbReference type="Gene3D" id="3.40.50.300">
    <property type="entry name" value="P-loop containing nucleotide triphosphate hydrolases"/>
    <property type="match status" value="1"/>
</dbReference>
<dbReference type="SUPFAM" id="SSF52540">
    <property type="entry name" value="P-loop containing nucleoside triphosphate hydrolases"/>
    <property type="match status" value="1"/>
</dbReference>
<dbReference type="InterPro" id="IPR036388">
    <property type="entry name" value="WH-like_DNA-bd_sf"/>
</dbReference>
<name>A0A1C4VRH1_MICVI</name>
<dbReference type="SMART" id="SM01043">
    <property type="entry name" value="BTAD"/>
    <property type="match status" value="1"/>
</dbReference>
<evidence type="ECO:0000313" key="9">
    <source>
        <dbReference type="Proteomes" id="UP000198242"/>
    </source>
</evidence>
<dbReference type="PANTHER" id="PTHR35807:SF1">
    <property type="entry name" value="TRANSCRIPTIONAL REGULATOR REDD"/>
    <property type="match status" value="1"/>
</dbReference>
<evidence type="ECO:0000256" key="3">
    <source>
        <dbReference type="ARBA" id="ARBA00023125"/>
    </source>
</evidence>
<dbReference type="Pfam" id="PF13424">
    <property type="entry name" value="TPR_12"/>
    <property type="match status" value="1"/>
</dbReference>
<accession>A0A1C4VRH1</accession>
<dbReference type="Pfam" id="PF00931">
    <property type="entry name" value="NB-ARC"/>
    <property type="match status" value="1"/>
</dbReference>